<dbReference type="AlphaFoldDB" id="X0X8F5"/>
<dbReference type="EMBL" id="BARS01039641">
    <property type="protein sequence ID" value="GAG21256.1"/>
    <property type="molecule type" value="Genomic_DNA"/>
</dbReference>
<organism evidence="1">
    <name type="scientific">marine sediment metagenome</name>
    <dbReference type="NCBI Taxonomy" id="412755"/>
    <lineage>
        <taxon>unclassified sequences</taxon>
        <taxon>metagenomes</taxon>
        <taxon>ecological metagenomes</taxon>
    </lineage>
</organism>
<proteinExistence type="predicted"/>
<reference evidence="1" key="1">
    <citation type="journal article" date="2014" name="Front. Microbiol.">
        <title>High frequency of phylogenetically diverse reductive dehalogenase-homologous genes in deep subseafloor sedimentary metagenomes.</title>
        <authorList>
            <person name="Kawai M."/>
            <person name="Futagami T."/>
            <person name="Toyoda A."/>
            <person name="Takaki Y."/>
            <person name="Nishi S."/>
            <person name="Hori S."/>
            <person name="Arai W."/>
            <person name="Tsubouchi T."/>
            <person name="Morono Y."/>
            <person name="Uchiyama I."/>
            <person name="Ito T."/>
            <person name="Fujiyama A."/>
            <person name="Inagaki F."/>
            <person name="Takami H."/>
        </authorList>
    </citation>
    <scope>NUCLEOTIDE SEQUENCE</scope>
    <source>
        <strain evidence="1">Expedition CK06-06</strain>
    </source>
</reference>
<accession>X0X8F5</accession>
<feature type="non-terminal residue" evidence="1">
    <location>
        <position position="1"/>
    </location>
</feature>
<gene>
    <name evidence="1" type="ORF">S01H1_60520</name>
</gene>
<sequence length="104" mass="12145">FQHQVWEPWLTKFKIQADIFIIICEVDAKVAAKRHLQRGLDEPKREFFHGDNRVTHYKKTGEFLEPADYNLPNFSYTTILVSTKGGYSPSLSSIKNRIFKEANK</sequence>
<name>X0X8F5_9ZZZZ</name>
<comment type="caution">
    <text evidence="1">The sequence shown here is derived from an EMBL/GenBank/DDBJ whole genome shotgun (WGS) entry which is preliminary data.</text>
</comment>
<evidence type="ECO:0000313" key="1">
    <source>
        <dbReference type="EMBL" id="GAG21256.1"/>
    </source>
</evidence>
<protein>
    <submittedName>
        <fullName evidence="1">Uncharacterized protein</fullName>
    </submittedName>
</protein>